<dbReference type="AlphaFoldDB" id="E8LCE1"/>
<dbReference type="HOGENOM" id="CLU_1869478_0_0_9"/>
<gene>
    <name evidence="1" type="ORF">HMPREF9443_00510</name>
</gene>
<keyword evidence="2" id="KW-1185">Reference proteome</keyword>
<sequence length="136" mass="15613">FDSYSKLTRPCHQLKLQMTAQRVILRIDYMKMRCIMLTAADFDQLGFWEDATPEENITVYGMDFGTDYIMLTDDLGKTPLDAKKFIVVAAYDDADCFLWGVELKNFAALKELCAQYAPGSAELFQALKEYKLPKKK</sequence>
<feature type="non-terminal residue" evidence="1">
    <location>
        <position position="1"/>
    </location>
</feature>
<name>E8LCE1_9FIRM</name>
<accession>E8LCE1</accession>
<evidence type="ECO:0000313" key="1">
    <source>
        <dbReference type="EMBL" id="EFY05517.1"/>
    </source>
</evidence>
<dbReference type="Proteomes" id="UP000004923">
    <property type="component" value="Unassembled WGS sequence"/>
</dbReference>
<evidence type="ECO:0000313" key="2">
    <source>
        <dbReference type="Proteomes" id="UP000004923"/>
    </source>
</evidence>
<proteinExistence type="predicted"/>
<reference evidence="1 2" key="1">
    <citation type="submission" date="2011-01" db="EMBL/GenBank/DDBJ databases">
        <authorList>
            <person name="Weinstock G."/>
            <person name="Sodergren E."/>
            <person name="Clifton S."/>
            <person name="Fulton L."/>
            <person name="Fulton B."/>
            <person name="Courtney L."/>
            <person name="Fronick C."/>
            <person name="Harrison M."/>
            <person name="Strong C."/>
            <person name="Farmer C."/>
            <person name="Delahaunty K."/>
            <person name="Markovic C."/>
            <person name="Hall O."/>
            <person name="Minx P."/>
            <person name="Tomlinson C."/>
            <person name="Mitreva M."/>
            <person name="Hou S."/>
            <person name="Chen J."/>
            <person name="Wollam A."/>
            <person name="Pepin K.H."/>
            <person name="Johnson M."/>
            <person name="Bhonagiri V."/>
            <person name="Zhang X."/>
            <person name="Suruliraj S."/>
            <person name="Warren W."/>
            <person name="Chinwalla A."/>
            <person name="Mardis E.R."/>
            <person name="Wilson R.K."/>
        </authorList>
    </citation>
    <scope>NUCLEOTIDE SEQUENCE [LARGE SCALE GENOMIC DNA]</scope>
    <source>
        <strain evidence="1 2">YIT 12067</strain>
    </source>
</reference>
<organism evidence="1 2">
    <name type="scientific">Phascolarctobacterium succinatutens YIT 12067</name>
    <dbReference type="NCBI Taxonomy" id="626939"/>
    <lineage>
        <taxon>Bacteria</taxon>
        <taxon>Bacillati</taxon>
        <taxon>Bacillota</taxon>
        <taxon>Negativicutes</taxon>
        <taxon>Acidaminococcales</taxon>
        <taxon>Acidaminococcaceae</taxon>
        <taxon>Phascolarctobacterium</taxon>
    </lineage>
</organism>
<comment type="caution">
    <text evidence="1">The sequence shown here is derived from an EMBL/GenBank/DDBJ whole genome shotgun (WGS) entry which is preliminary data.</text>
</comment>
<protein>
    <submittedName>
        <fullName evidence="1">Uncharacterized protein</fullName>
    </submittedName>
</protein>
<dbReference type="EMBL" id="AEVN01000019">
    <property type="protein sequence ID" value="EFY05517.1"/>
    <property type="molecule type" value="Genomic_DNA"/>
</dbReference>